<proteinExistence type="predicted"/>
<evidence type="ECO:0000256" key="3">
    <source>
        <dbReference type="ARBA" id="ARBA00022741"/>
    </source>
</evidence>
<dbReference type="PANTHER" id="PTHR22974:SF21">
    <property type="entry name" value="DUAL SPECIFICITY PROTEIN KINASE TTK"/>
    <property type="match status" value="1"/>
</dbReference>
<dbReference type="SMART" id="SM00220">
    <property type="entry name" value="S_TKc"/>
    <property type="match status" value="1"/>
</dbReference>
<dbReference type="PROSITE" id="PS00107">
    <property type="entry name" value="PROTEIN_KINASE_ATP"/>
    <property type="match status" value="1"/>
</dbReference>
<dbReference type="InterPro" id="IPR011009">
    <property type="entry name" value="Kinase-like_dom_sf"/>
</dbReference>
<dbReference type="InterPro" id="IPR000719">
    <property type="entry name" value="Prot_kinase_dom"/>
</dbReference>
<evidence type="ECO:0000259" key="8">
    <source>
        <dbReference type="PROSITE" id="PS50011"/>
    </source>
</evidence>
<keyword evidence="2" id="KW-0808">Transferase</keyword>
<dbReference type="GO" id="GO:0005634">
    <property type="term" value="C:nucleus"/>
    <property type="evidence" value="ECO:0007669"/>
    <property type="project" value="TreeGrafter"/>
</dbReference>
<evidence type="ECO:0000313" key="9">
    <source>
        <dbReference type="EMBL" id="KAK4276767.1"/>
    </source>
</evidence>
<gene>
    <name evidence="9" type="ORF">QN277_014878</name>
</gene>
<feature type="region of interest" description="Disordered" evidence="7">
    <location>
        <begin position="1"/>
        <end position="39"/>
    </location>
</feature>
<organism evidence="9 10">
    <name type="scientific">Acacia crassicarpa</name>
    <name type="common">northern wattle</name>
    <dbReference type="NCBI Taxonomy" id="499986"/>
    <lineage>
        <taxon>Eukaryota</taxon>
        <taxon>Viridiplantae</taxon>
        <taxon>Streptophyta</taxon>
        <taxon>Embryophyta</taxon>
        <taxon>Tracheophyta</taxon>
        <taxon>Spermatophyta</taxon>
        <taxon>Magnoliopsida</taxon>
        <taxon>eudicotyledons</taxon>
        <taxon>Gunneridae</taxon>
        <taxon>Pentapetalae</taxon>
        <taxon>rosids</taxon>
        <taxon>fabids</taxon>
        <taxon>Fabales</taxon>
        <taxon>Fabaceae</taxon>
        <taxon>Caesalpinioideae</taxon>
        <taxon>mimosoid clade</taxon>
        <taxon>Acacieae</taxon>
        <taxon>Acacia</taxon>
    </lineage>
</organism>
<dbReference type="SUPFAM" id="SSF56112">
    <property type="entry name" value="Protein kinase-like (PK-like)"/>
    <property type="match status" value="1"/>
</dbReference>
<sequence length="846" mass="93851">MDGKANLPVSPPTSKNLIRPINPDTTSSSSSSLSSSSPPDFLRHVQAAFKRHRPLGTVQSNIRPRRMMVPQREVSRNSTLKVGPNVDDKKSQEISSSKVQSEMESCAHRNSTPSMIREGQEDVSITPTSVSGSCYNALDKGCNPLNAQDCHLNVTTNCKDKVVTHSLLVESQNVDGQKKVQFSVGNNTTAQGADDGKATELENLSSHMGSLALTEMEWAASTQPEELNLFNQDPKHQSVLQAESELTLRSDGGLNSQLAKRTTAILDHLQQFRSFLNQPATQSSVVGPSCATTTSVHSSSAPMLNSTTHYSQSHVDIGSNVAAELLRENNVNSHLITQGVVKSSSTLKEANKMSVDQASVVPSSATNAGIPSKDVDLCKEQQGSLLKESNISKSTCDDKPSKGKGSADVTNIESQAPISRTSFSDVKLNSSKSEKQEKAVSSKGTSTTRKRAYDPDLFFKVNGKLYQRLGKIGSGGSSEVHKVISSDCTIYALKKIKLKGRDYATAYGFCQEMEYLNRLKGKNNIIQLIDYEVTDKTLLDEVLRGSLSNKDSRVKDDGYIYMVLEYGEIDLAHMLSQKWKELDGYNQTIDENWLRFYWQQILQAVNTIHEERIVHSDLKPANFLLVKGSLKLIDFGIAKAIMSDTTNIQRDSQVGTLSYMSPEAFLCNESDANGNIIKCGRPSDIWSLGCILYQMVYGRTPFSEYKTFWAKFKVITDPNHEITYEPVSNPWLLDLMKRCLAWDRNERWRIPQLLQHPFLVPPTPPQPSRSQDQSFKLLQFVAETCIDDPEASKLCCQLQQVVGDPLKLITPHPLNSRDQQCKLLSQLSELCLQLHERLKSSDREAS</sequence>
<dbReference type="EMBL" id="JAWXYG010000003">
    <property type="protein sequence ID" value="KAK4276767.1"/>
    <property type="molecule type" value="Genomic_DNA"/>
</dbReference>
<keyword evidence="1" id="KW-0723">Serine/threonine-protein kinase</keyword>
<comment type="caution">
    <text evidence="9">The sequence shown here is derived from an EMBL/GenBank/DDBJ whole genome shotgun (WGS) entry which is preliminary data.</text>
</comment>
<feature type="compositionally biased region" description="Low complexity" evidence="7">
    <location>
        <begin position="27"/>
        <end position="37"/>
    </location>
</feature>
<protein>
    <recommendedName>
        <fullName evidence="8">Protein kinase domain-containing protein</fullName>
    </recommendedName>
</protein>
<keyword evidence="3 6" id="KW-0547">Nucleotide-binding</keyword>
<dbReference type="GO" id="GO:0007094">
    <property type="term" value="P:mitotic spindle assembly checkpoint signaling"/>
    <property type="evidence" value="ECO:0007669"/>
    <property type="project" value="TreeGrafter"/>
</dbReference>
<feature type="binding site" evidence="6">
    <location>
        <position position="494"/>
    </location>
    <ligand>
        <name>ATP</name>
        <dbReference type="ChEBI" id="CHEBI:30616"/>
    </ligand>
</feature>
<dbReference type="GO" id="GO:0000776">
    <property type="term" value="C:kinetochore"/>
    <property type="evidence" value="ECO:0007669"/>
    <property type="project" value="TreeGrafter"/>
</dbReference>
<feature type="domain" description="Protein kinase" evidence="8">
    <location>
        <begin position="466"/>
        <end position="759"/>
    </location>
</feature>
<evidence type="ECO:0000313" key="10">
    <source>
        <dbReference type="Proteomes" id="UP001293593"/>
    </source>
</evidence>
<dbReference type="PROSITE" id="PS50011">
    <property type="entry name" value="PROTEIN_KINASE_DOM"/>
    <property type="match status" value="1"/>
</dbReference>
<dbReference type="InterPro" id="IPR027084">
    <property type="entry name" value="Mps1_cat"/>
</dbReference>
<dbReference type="InterPro" id="IPR008271">
    <property type="entry name" value="Ser/Thr_kinase_AS"/>
</dbReference>
<keyword evidence="4" id="KW-0418">Kinase</keyword>
<dbReference type="PROSITE" id="PS00108">
    <property type="entry name" value="PROTEIN_KINASE_ST"/>
    <property type="match status" value="1"/>
</dbReference>
<accession>A0AAE1JYK3</accession>
<feature type="compositionally biased region" description="Polar residues" evidence="7">
    <location>
        <begin position="408"/>
        <end position="431"/>
    </location>
</feature>
<feature type="compositionally biased region" description="Polar residues" evidence="7">
    <location>
        <begin position="93"/>
        <end position="110"/>
    </location>
</feature>
<keyword evidence="10" id="KW-1185">Reference proteome</keyword>
<feature type="region of interest" description="Disordered" evidence="7">
    <location>
        <begin position="389"/>
        <end position="449"/>
    </location>
</feature>
<feature type="region of interest" description="Disordered" evidence="7">
    <location>
        <begin position="71"/>
        <end position="110"/>
    </location>
</feature>
<dbReference type="FunFam" id="3.30.200.20:FF:000269">
    <property type="entry name" value="serine/threonine-protein kinase mph1 isoform X2"/>
    <property type="match status" value="1"/>
</dbReference>
<dbReference type="GO" id="GO:0004712">
    <property type="term" value="F:protein serine/threonine/tyrosine kinase activity"/>
    <property type="evidence" value="ECO:0007669"/>
    <property type="project" value="TreeGrafter"/>
</dbReference>
<evidence type="ECO:0000256" key="6">
    <source>
        <dbReference type="PROSITE-ProRule" id="PRU10141"/>
    </source>
</evidence>
<dbReference type="GO" id="GO:0098813">
    <property type="term" value="P:nuclear chromosome segregation"/>
    <property type="evidence" value="ECO:0007669"/>
    <property type="project" value="UniProtKB-ARBA"/>
</dbReference>
<keyword evidence="5 6" id="KW-0067">ATP-binding</keyword>
<dbReference type="CDD" id="cd14131">
    <property type="entry name" value="PKc_Mps1"/>
    <property type="match status" value="1"/>
</dbReference>
<dbReference type="PANTHER" id="PTHR22974">
    <property type="entry name" value="MIXED LINEAGE PROTEIN KINASE"/>
    <property type="match status" value="1"/>
</dbReference>
<evidence type="ECO:0000256" key="2">
    <source>
        <dbReference type="ARBA" id="ARBA00022679"/>
    </source>
</evidence>
<dbReference type="Proteomes" id="UP001293593">
    <property type="component" value="Unassembled WGS sequence"/>
</dbReference>
<evidence type="ECO:0000256" key="7">
    <source>
        <dbReference type="SAM" id="MobiDB-lite"/>
    </source>
</evidence>
<dbReference type="GO" id="GO:0004674">
    <property type="term" value="F:protein serine/threonine kinase activity"/>
    <property type="evidence" value="ECO:0007669"/>
    <property type="project" value="UniProtKB-KW"/>
</dbReference>
<dbReference type="GO" id="GO:0033316">
    <property type="term" value="P:meiotic spindle assembly checkpoint signaling"/>
    <property type="evidence" value="ECO:0007669"/>
    <property type="project" value="TreeGrafter"/>
</dbReference>
<dbReference type="Gene3D" id="3.30.200.20">
    <property type="entry name" value="Phosphorylase Kinase, domain 1"/>
    <property type="match status" value="1"/>
</dbReference>
<evidence type="ECO:0000256" key="5">
    <source>
        <dbReference type="ARBA" id="ARBA00022840"/>
    </source>
</evidence>
<dbReference type="FunFam" id="1.10.510.10:FF:000224">
    <property type="entry name" value="serine/threonine-protein kinase mph1 isoform X1"/>
    <property type="match status" value="1"/>
</dbReference>
<dbReference type="InterPro" id="IPR017441">
    <property type="entry name" value="Protein_kinase_ATP_BS"/>
</dbReference>
<dbReference type="Gene3D" id="1.10.510.10">
    <property type="entry name" value="Transferase(Phosphotransferase) domain 1"/>
    <property type="match status" value="1"/>
</dbReference>
<evidence type="ECO:0000256" key="1">
    <source>
        <dbReference type="ARBA" id="ARBA00022527"/>
    </source>
</evidence>
<name>A0AAE1JYK3_9FABA</name>
<reference evidence="9" key="1">
    <citation type="submission" date="2023-10" db="EMBL/GenBank/DDBJ databases">
        <title>Chromosome-level genome of the transformable northern wattle, Acacia crassicarpa.</title>
        <authorList>
            <person name="Massaro I."/>
            <person name="Sinha N.R."/>
            <person name="Poethig S."/>
            <person name="Leichty A.R."/>
        </authorList>
    </citation>
    <scope>NUCLEOTIDE SEQUENCE</scope>
    <source>
        <strain evidence="9">Acra3RX</strain>
        <tissue evidence="9">Leaf</tissue>
    </source>
</reference>
<dbReference type="Pfam" id="PF00069">
    <property type="entry name" value="Pkinase"/>
    <property type="match status" value="1"/>
</dbReference>
<dbReference type="AlphaFoldDB" id="A0AAE1JYK3"/>
<dbReference type="GO" id="GO:0005524">
    <property type="term" value="F:ATP binding"/>
    <property type="evidence" value="ECO:0007669"/>
    <property type="project" value="UniProtKB-UniRule"/>
</dbReference>
<evidence type="ECO:0000256" key="4">
    <source>
        <dbReference type="ARBA" id="ARBA00022777"/>
    </source>
</evidence>
<dbReference type="GO" id="GO:0034501">
    <property type="term" value="P:protein localization to kinetochore"/>
    <property type="evidence" value="ECO:0007669"/>
    <property type="project" value="TreeGrafter"/>
</dbReference>